<reference evidence="7 8" key="1">
    <citation type="submission" date="2019-09" db="EMBL/GenBank/DDBJ databases">
        <title>Draft genome sequence of Bacillus sp. JC-7.</title>
        <authorList>
            <person name="Tanaka N."/>
            <person name="Shiwa Y."/>
            <person name="Fujita N."/>
            <person name="Tanasupawat S."/>
        </authorList>
    </citation>
    <scope>NUCLEOTIDE SEQUENCE [LARGE SCALE GENOMIC DNA]</scope>
    <source>
        <strain evidence="7 8">JC-7</strain>
    </source>
</reference>
<dbReference type="GO" id="GO:0005886">
    <property type="term" value="C:plasma membrane"/>
    <property type="evidence" value="ECO:0007669"/>
    <property type="project" value="UniProtKB-SubCell"/>
</dbReference>
<evidence type="ECO:0000256" key="5">
    <source>
        <dbReference type="ARBA" id="ARBA00023136"/>
    </source>
</evidence>
<dbReference type="GO" id="GO:0022857">
    <property type="term" value="F:transmembrane transporter activity"/>
    <property type="evidence" value="ECO:0007669"/>
    <property type="project" value="InterPro"/>
</dbReference>
<keyword evidence="4 6" id="KW-1133">Transmembrane helix</keyword>
<feature type="transmembrane region" description="Helical" evidence="6">
    <location>
        <begin position="90"/>
        <end position="115"/>
    </location>
</feature>
<dbReference type="EMBL" id="BKZQ01000017">
    <property type="protein sequence ID" value="GER70252.1"/>
    <property type="molecule type" value="Genomic_DNA"/>
</dbReference>
<dbReference type="PANTHER" id="PTHR23513:SF6">
    <property type="entry name" value="MAJOR FACILITATOR SUPERFAMILY ASSOCIATED DOMAIN-CONTAINING PROTEIN"/>
    <property type="match status" value="1"/>
</dbReference>
<dbReference type="SUPFAM" id="SSF103473">
    <property type="entry name" value="MFS general substrate transporter"/>
    <property type="match status" value="1"/>
</dbReference>
<evidence type="ECO:0000256" key="4">
    <source>
        <dbReference type="ARBA" id="ARBA00022989"/>
    </source>
</evidence>
<dbReference type="InterPro" id="IPR036259">
    <property type="entry name" value="MFS_trans_sf"/>
</dbReference>
<dbReference type="PANTHER" id="PTHR23513">
    <property type="entry name" value="INTEGRAL MEMBRANE EFFLUX PROTEIN-RELATED"/>
    <property type="match status" value="1"/>
</dbReference>
<keyword evidence="2" id="KW-1003">Cell membrane</keyword>
<feature type="transmembrane region" description="Helical" evidence="6">
    <location>
        <begin position="248"/>
        <end position="267"/>
    </location>
</feature>
<evidence type="ECO:0000256" key="2">
    <source>
        <dbReference type="ARBA" id="ARBA00022475"/>
    </source>
</evidence>
<evidence type="ECO:0000256" key="6">
    <source>
        <dbReference type="SAM" id="Phobius"/>
    </source>
</evidence>
<sequence length="356" mass="39918">MMNSIHELIGVLPDFQILQEQAWLTEKEIARKHPSSSQVILEDARQEKTEEDRKLFTLSNFFIHYQEMMKRGNMEMVKGKPSSLFSNKNFPLFFFGLSSSAFGDGFQQIALIYLITSLGGGGTEMALSQFFLMFPRIVVLLFGGVAVDQLSAKQVIWVSDFFRFFVMFLLAGLSYSAAISFPILYTLLVISGIASVFFYPTFNSIVPSLVERKFLERTNAWVQAISQAAIFIGPPLVGVVVRKLGLEAGFAVNAASYLIAAATGMMIKTKQPVLTETKKPHFLSDLKEGFHHVWTEKWPSTVLLVEFISGLAVVGPLQIALPLYSEKNLACILKKWGLSWLPSGLDRYLEWCLLTK</sequence>
<comment type="subcellular location">
    <subcellularLocation>
        <location evidence="1">Cell membrane</location>
        <topology evidence="1">Multi-pass membrane protein</topology>
    </subcellularLocation>
</comment>
<dbReference type="CDD" id="cd06173">
    <property type="entry name" value="MFS_MefA_like"/>
    <property type="match status" value="1"/>
</dbReference>
<evidence type="ECO:0000256" key="1">
    <source>
        <dbReference type="ARBA" id="ARBA00004651"/>
    </source>
</evidence>
<feature type="transmembrane region" description="Helical" evidence="6">
    <location>
        <begin position="127"/>
        <end position="147"/>
    </location>
</feature>
<feature type="transmembrane region" description="Helical" evidence="6">
    <location>
        <begin position="220"/>
        <end position="241"/>
    </location>
</feature>
<evidence type="ECO:0000256" key="3">
    <source>
        <dbReference type="ARBA" id="ARBA00022692"/>
    </source>
</evidence>
<feature type="transmembrane region" description="Helical" evidence="6">
    <location>
        <begin position="302"/>
        <end position="324"/>
    </location>
</feature>
<dbReference type="AlphaFoldDB" id="A0A5J4J5K7"/>
<dbReference type="InterPro" id="IPR011701">
    <property type="entry name" value="MFS"/>
</dbReference>
<evidence type="ECO:0008006" key="9">
    <source>
        <dbReference type="Google" id="ProtNLM"/>
    </source>
</evidence>
<evidence type="ECO:0000313" key="8">
    <source>
        <dbReference type="Proteomes" id="UP000391919"/>
    </source>
</evidence>
<keyword evidence="8" id="KW-1185">Reference proteome</keyword>
<accession>A0A5J4J5K7</accession>
<evidence type="ECO:0000313" key="7">
    <source>
        <dbReference type="EMBL" id="GER70252.1"/>
    </source>
</evidence>
<dbReference type="Pfam" id="PF07690">
    <property type="entry name" value="MFS_1"/>
    <property type="match status" value="1"/>
</dbReference>
<organism evidence="7 8">
    <name type="scientific">Weizmannia acidilactici</name>
    <dbReference type="NCBI Taxonomy" id="2607726"/>
    <lineage>
        <taxon>Bacteria</taxon>
        <taxon>Bacillati</taxon>
        <taxon>Bacillota</taxon>
        <taxon>Bacilli</taxon>
        <taxon>Bacillales</taxon>
        <taxon>Bacillaceae</taxon>
        <taxon>Heyndrickxia</taxon>
    </lineage>
</organism>
<keyword evidence="3 6" id="KW-0812">Transmembrane</keyword>
<dbReference type="Gene3D" id="1.20.1250.20">
    <property type="entry name" value="MFS general substrate transporter like domains"/>
    <property type="match status" value="1"/>
</dbReference>
<protein>
    <recommendedName>
        <fullName evidence="9">MFS transporter</fullName>
    </recommendedName>
</protein>
<gene>
    <name evidence="7" type="ORF">BpJC7_15550</name>
</gene>
<name>A0A5J4J5K7_9BACI</name>
<feature type="transmembrane region" description="Helical" evidence="6">
    <location>
        <begin position="168"/>
        <end position="200"/>
    </location>
</feature>
<keyword evidence="5 6" id="KW-0472">Membrane</keyword>
<comment type="caution">
    <text evidence="7">The sequence shown here is derived from an EMBL/GenBank/DDBJ whole genome shotgun (WGS) entry which is preliminary data.</text>
</comment>
<dbReference type="Proteomes" id="UP000391919">
    <property type="component" value="Unassembled WGS sequence"/>
</dbReference>
<proteinExistence type="predicted"/>